<evidence type="ECO:0000313" key="1">
    <source>
        <dbReference type="EMBL" id="KAI9906394.1"/>
    </source>
</evidence>
<proteinExistence type="predicted"/>
<comment type="caution">
    <text evidence="1">The sequence shown here is derived from an EMBL/GenBank/DDBJ whole genome shotgun (WGS) entry which is preliminary data.</text>
</comment>
<name>A0ACC0VKD8_9STRA</name>
<dbReference type="EMBL" id="CM047587">
    <property type="protein sequence ID" value="KAI9906394.1"/>
    <property type="molecule type" value="Genomic_DNA"/>
</dbReference>
<gene>
    <name evidence="1" type="ORF">PsorP6_004825</name>
</gene>
<evidence type="ECO:0000313" key="2">
    <source>
        <dbReference type="Proteomes" id="UP001163321"/>
    </source>
</evidence>
<organism evidence="1 2">
    <name type="scientific">Peronosclerospora sorghi</name>
    <dbReference type="NCBI Taxonomy" id="230839"/>
    <lineage>
        <taxon>Eukaryota</taxon>
        <taxon>Sar</taxon>
        <taxon>Stramenopiles</taxon>
        <taxon>Oomycota</taxon>
        <taxon>Peronosporomycetes</taxon>
        <taxon>Peronosporales</taxon>
        <taxon>Peronosporaceae</taxon>
        <taxon>Peronosclerospora</taxon>
    </lineage>
</organism>
<dbReference type="Proteomes" id="UP001163321">
    <property type="component" value="Chromosome 8"/>
</dbReference>
<accession>A0ACC0VKD8</accession>
<sequence>MPQDEAPPPPPPPPLDVSSSSRTRSISLKSSSPQCTDNRDPSFSEFRSSSLLSSRPTSKYLHVTANAPKDDDPLSPRTRFEMEKQRQHMEKTDIGNTFGVNPSNTTPTNHSSASSFYSVSNSSNEFEFVSHRRRYQLQTQQLNPSTQMSPHKAMLSRVDSLLGAQPFSSLPSGAAVAPQYGRRSSSSHNTSLALSSNIPPNSTRHLYRDRGEELREPTKCGAEILYNSPIRLRLNCRQCLRISAIKDNDSYRETMSHLLPRPTEPAESVHLAKQATMAQITVSGDGLDGDEDQIFVLQNTTLRSDCGEVHYSDVVSLYCVGGSCRGQFLSVDAATQTLTMKKGPVISNNERWRIVKPVTDCREDYAGSRVGIFASVNTVNRLWGQQKAIETGDKLMLKMNTADLYISVRPDRCGHDDTTGSNPLSVVLSKENDGISDTIQVWNITKSNLPYDPEWNRQRPYLTGEALLLPQTQQHHAADGVHFKLPPLSTYPPSAQESIIVDDLLYVFLGVEGRYIKLAITDTRGDDSANCIRSFKFSLNQPDMDPSFLTLASRCFSLGEFYLKLMFYIEQYSRYEYGQVNHAFCAALRTLVKEYRITVGQLEHQTTNSDAAVPFTIQKLWYHVQPSLRTLELLSMLVDSCRKTIGGGSLLTEIQRIMSSLAGDSSARKVFSFLMEHASVPYLKMVERWIYHGDLVDPYDEFMIQRDDQVSKEDVQDNPYSTYWQSRYSIRVSQVPLFLSRLANKILTAGKYLNVFRTCNRQLHCPFAGEIVYSSSELVYEELIEKAHEFASWMLLNLIVRENDLQNRLISLKHYFLMDQGDFFVDFMDVAEEELKLRADKLSLSRLESLLHLSLQTSTCSSDPYKDDLQCFLSPHNLISHMEAIHQRAQKGPRDSLTTFESSSIGHPGYRVIDAFTLDYNVKWPLSLVISCGALTKYQMIFRHIFFCKHVERQLCDAWLNHQATKELSLRAVLGPSFCLRQRMLHFQQNFVYYMMFEVICPRWHSFQHQLATADTVDDILELQGEFLDICLKECLLTDPDLLRVLTKLMTVCMTFASSIESFTQPYFLDEETIKAEREAERDRRAEKKAREEAEVALASYQRQKGTFRGKMKGVLKRRQSSHVDVRRIRIKELSDDVKRALTEREGDEENPFVRMTKDLESRFDSLLGDFLQQLLRRSLMQV</sequence>
<protein>
    <submittedName>
        <fullName evidence="1">Uncharacterized protein</fullName>
    </submittedName>
</protein>
<reference evidence="1 2" key="1">
    <citation type="journal article" date="2022" name="bioRxiv">
        <title>The genome of the oomycete Peronosclerospora sorghi, a cosmopolitan pathogen of maize and sorghum, is inflated with dispersed pseudogenes.</title>
        <authorList>
            <person name="Fletcher K."/>
            <person name="Martin F."/>
            <person name="Isakeit T."/>
            <person name="Cavanaugh K."/>
            <person name="Magill C."/>
            <person name="Michelmore R."/>
        </authorList>
    </citation>
    <scope>NUCLEOTIDE SEQUENCE [LARGE SCALE GENOMIC DNA]</scope>
    <source>
        <strain evidence="1">P6</strain>
    </source>
</reference>
<keyword evidence="2" id="KW-1185">Reference proteome</keyword>